<dbReference type="PROSITE" id="PS50887">
    <property type="entry name" value="GGDEF"/>
    <property type="match status" value="1"/>
</dbReference>
<evidence type="ECO:0000313" key="5">
    <source>
        <dbReference type="Proteomes" id="UP000509367"/>
    </source>
</evidence>
<dbReference type="Proteomes" id="UP000509367">
    <property type="component" value="Chromosome"/>
</dbReference>
<dbReference type="CDD" id="cd01949">
    <property type="entry name" value="GGDEF"/>
    <property type="match status" value="1"/>
</dbReference>
<dbReference type="PANTHER" id="PTHR45138:SF9">
    <property type="entry name" value="DIGUANYLATE CYCLASE DGCM-RELATED"/>
    <property type="match status" value="1"/>
</dbReference>
<dbReference type="SMART" id="SM00267">
    <property type="entry name" value="GGDEF"/>
    <property type="match status" value="1"/>
</dbReference>
<dbReference type="EMBL" id="CP054836">
    <property type="protein sequence ID" value="QKV17735.1"/>
    <property type="molecule type" value="Genomic_DNA"/>
</dbReference>
<sequence length="185" mass="20042">MELARRRLALNRLASHDPVTDLYRPGAFSTIVDRRRKIVDVDNPAGAFLVVHADHLSEVNRRYGLEAGDEALALIALAIRSSVRTGDVVGRIGATMFGVFLPGAEEGDARDIADRISASVTGVYFSPDGAPDAVSVRIGGVVFAEQIGFNDMFREAVERLYSEDPTEDSLAIALGALRLDTAYRH</sequence>
<dbReference type="GO" id="GO:0052621">
    <property type="term" value="F:diguanylate cyclase activity"/>
    <property type="evidence" value="ECO:0007669"/>
    <property type="project" value="UniProtKB-EC"/>
</dbReference>
<dbReference type="KEGG" id="orm:HTY61_04250"/>
<proteinExistence type="predicted"/>
<dbReference type="PANTHER" id="PTHR45138">
    <property type="entry name" value="REGULATORY COMPONENTS OF SENSORY TRANSDUCTION SYSTEM"/>
    <property type="match status" value="1"/>
</dbReference>
<evidence type="ECO:0000256" key="1">
    <source>
        <dbReference type="ARBA" id="ARBA00012528"/>
    </source>
</evidence>
<dbReference type="Gene3D" id="3.30.70.270">
    <property type="match status" value="1"/>
</dbReference>
<dbReference type="InterPro" id="IPR043128">
    <property type="entry name" value="Rev_trsase/Diguanyl_cyclase"/>
</dbReference>
<evidence type="ECO:0000313" key="4">
    <source>
        <dbReference type="EMBL" id="QKV17735.1"/>
    </source>
</evidence>
<dbReference type="InterPro" id="IPR029787">
    <property type="entry name" value="Nucleotide_cyclase"/>
</dbReference>
<dbReference type="NCBIfam" id="TIGR00254">
    <property type="entry name" value="GGDEF"/>
    <property type="match status" value="1"/>
</dbReference>
<keyword evidence="5" id="KW-1185">Reference proteome</keyword>
<comment type="catalytic activity">
    <reaction evidence="2">
        <text>2 GTP = 3',3'-c-di-GMP + 2 diphosphate</text>
        <dbReference type="Rhea" id="RHEA:24898"/>
        <dbReference type="ChEBI" id="CHEBI:33019"/>
        <dbReference type="ChEBI" id="CHEBI:37565"/>
        <dbReference type="ChEBI" id="CHEBI:58805"/>
        <dbReference type="EC" id="2.7.7.65"/>
    </reaction>
</comment>
<evidence type="ECO:0000256" key="2">
    <source>
        <dbReference type="ARBA" id="ARBA00034247"/>
    </source>
</evidence>
<organism evidence="4 5">
    <name type="scientific">Oricola thermophila</name>
    <dbReference type="NCBI Taxonomy" id="2742145"/>
    <lineage>
        <taxon>Bacteria</taxon>
        <taxon>Pseudomonadati</taxon>
        <taxon>Pseudomonadota</taxon>
        <taxon>Alphaproteobacteria</taxon>
        <taxon>Hyphomicrobiales</taxon>
        <taxon>Ahrensiaceae</taxon>
        <taxon>Oricola</taxon>
    </lineage>
</organism>
<reference evidence="4 5" key="1">
    <citation type="submission" date="2020-06" db="EMBL/GenBank/DDBJ databases">
        <title>Oricola thermophila sp. nov. isolated from a tidal sediments.</title>
        <authorList>
            <person name="Kwon K.K."/>
            <person name="Yang S.-H."/>
            <person name="Park M.-J."/>
        </authorList>
    </citation>
    <scope>NUCLEOTIDE SEQUENCE [LARGE SCALE GENOMIC DNA]</scope>
    <source>
        <strain evidence="4 5">MEBiC13590</strain>
    </source>
</reference>
<dbReference type="EC" id="2.7.7.65" evidence="1"/>
<dbReference type="SUPFAM" id="SSF55073">
    <property type="entry name" value="Nucleotide cyclase"/>
    <property type="match status" value="1"/>
</dbReference>
<dbReference type="InterPro" id="IPR050469">
    <property type="entry name" value="Diguanylate_Cyclase"/>
</dbReference>
<evidence type="ECO:0000259" key="3">
    <source>
        <dbReference type="PROSITE" id="PS50887"/>
    </source>
</evidence>
<name>A0A6N1VDP7_9HYPH</name>
<gene>
    <name evidence="4" type="ORF">HTY61_04250</name>
</gene>
<accession>A0A6N1VDP7</accession>
<dbReference type="Pfam" id="PF00990">
    <property type="entry name" value="GGDEF"/>
    <property type="match status" value="1"/>
</dbReference>
<dbReference type="RefSeq" id="WP_175275632.1">
    <property type="nucleotide sequence ID" value="NZ_CP054836.1"/>
</dbReference>
<dbReference type="InterPro" id="IPR000160">
    <property type="entry name" value="GGDEF_dom"/>
</dbReference>
<feature type="domain" description="GGDEF" evidence="3">
    <location>
        <begin position="44"/>
        <end position="177"/>
    </location>
</feature>
<dbReference type="AlphaFoldDB" id="A0A6N1VDP7"/>
<protein>
    <recommendedName>
        <fullName evidence="1">diguanylate cyclase</fullName>
        <ecNumber evidence="1">2.7.7.65</ecNumber>
    </recommendedName>
</protein>